<comment type="subcellular location">
    <subcellularLocation>
        <location evidence="1">Membrane</location>
        <topology evidence="1">Multi-pass membrane protein</topology>
    </subcellularLocation>
</comment>
<evidence type="ECO:0000313" key="12">
    <source>
        <dbReference type="Proteomes" id="UP001154078"/>
    </source>
</evidence>
<dbReference type="EMBL" id="OV121135">
    <property type="protein sequence ID" value="CAH0554794.1"/>
    <property type="molecule type" value="Genomic_DNA"/>
</dbReference>
<sequence>MVLLLKKMYQWYFKVFKEYADPRADEYYLMAYSYGIFQMLFISLGYLYLIDYLKKFMHNRPPYNLKSAILLYNGLQVCFNGYITYHAFFESLNLSLYCSPINYSTEPRHLFVLKIAYFYFLTKILDTLDTIFFILRKKDSHVSFLHIYHHFGMINITWIGVKFLGGGHSIFLGLINSFVHTCMYTYYFLSALDDKYKNISFKKTITQIQLIQHTLLILIYGFLLFTDCSYPKFASFFFVPQCCFMVALFGEFYYRTYIKGANREKNN</sequence>
<dbReference type="GO" id="GO:0030148">
    <property type="term" value="P:sphingolipid biosynthetic process"/>
    <property type="evidence" value="ECO:0007669"/>
    <property type="project" value="TreeGrafter"/>
</dbReference>
<dbReference type="PANTHER" id="PTHR11157">
    <property type="entry name" value="FATTY ACID ACYL TRANSFERASE-RELATED"/>
    <property type="match status" value="1"/>
</dbReference>
<comment type="similarity">
    <text evidence="10">Belongs to the ELO family.</text>
</comment>
<keyword evidence="6 10" id="KW-1133">Transmembrane helix</keyword>
<dbReference type="GO" id="GO:0005789">
    <property type="term" value="C:endoplasmic reticulum membrane"/>
    <property type="evidence" value="ECO:0007669"/>
    <property type="project" value="TreeGrafter"/>
</dbReference>
<keyword evidence="3 10" id="KW-0808">Transferase</keyword>
<feature type="transmembrane region" description="Helical" evidence="10">
    <location>
        <begin position="27"/>
        <end position="49"/>
    </location>
</feature>
<evidence type="ECO:0000256" key="9">
    <source>
        <dbReference type="ARBA" id="ARBA00023160"/>
    </source>
</evidence>
<reference evidence="11" key="1">
    <citation type="submission" date="2021-12" db="EMBL/GenBank/DDBJ databases">
        <authorList>
            <person name="King R."/>
        </authorList>
    </citation>
    <scope>NUCLEOTIDE SEQUENCE</scope>
</reference>
<dbReference type="Pfam" id="PF01151">
    <property type="entry name" value="ELO"/>
    <property type="match status" value="1"/>
</dbReference>
<dbReference type="AlphaFoldDB" id="A0A9P0B0M5"/>
<comment type="catalytic activity">
    <reaction evidence="10">
        <text>a very-long-chain acyl-CoA + malonyl-CoA + H(+) = a very-long-chain 3-oxoacyl-CoA + CO2 + CoA</text>
        <dbReference type="Rhea" id="RHEA:32727"/>
        <dbReference type="ChEBI" id="CHEBI:15378"/>
        <dbReference type="ChEBI" id="CHEBI:16526"/>
        <dbReference type="ChEBI" id="CHEBI:57287"/>
        <dbReference type="ChEBI" id="CHEBI:57384"/>
        <dbReference type="ChEBI" id="CHEBI:90725"/>
        <dbReference type="ChEBI" id="CHEBI:90736"/>
        <dbReference type="EC" id="2.3.1.199"/>
    </reaction>
</comment>
<proteinExistence type="inferred from homology"/>
<name>A0A9P0B0M5_BRAAE</name>
<evidence type="ECO:0000256" key="4">
    <source>
        <dbReference type="ARBA" id="ARBA00022692"/>
    </source>
</evidence>
<dbReference type="Proteomes" id="UP001154078">
    <property type="component" value="Chromosome 4"/>
</dbReference>
<dbReference type="PANTHER" id="PTHR11157:SF21">
    <property type="entry name" value="ELONGATION OF VERY LONG CHAIN FATTY ACIDS PROTEIN"/>
    <property type="match status" value="1"/>
</dbReference>
<accession>A0A9P0B0M5</accession>
<dbReference type="GO" id="GO:0042761">
    <property type="term" value="P:very long-chain fatty acid biosynthetic process"/>
    <property type="evidence" value="ECO:0007669"/>
    <property type="project" value="TreeGrafter"/>
</dbReference>
<feature type="transmembrane region" description="Helical" evidence="10">
    <location>
        <begin position="147"/>
        <end position="164"/>
    </location>
</feature>
<dbReference type="OrthoDB" id="434092at2759"/>
<feature type="transmembrane region" description="Helical" evidence="10">
    <location>
        <begin position="170"/>
        <end position="189"/>
    </location>
</feature>
<evidence type="ECO:0000256" key="6">
    <source>
        <dbReference type="ARBA" id="ARBA00022989"/>
    </source>
</evidence>
<evidence type="ECO:0000256" key="8">
    <source>
        <dbReference type="ARBA" id="ARBA00023136"/>
    </source>
</evidence>
<dbReference type="GO" id="GO:0034626">
    <property type="term" value="P:fatty acid elongation, polyunsaturated fatty acid"/>
    <property type="evidence" value="ECO:0007669"/>
    <property type="project" value="TreeGrafter"/>
</dbReference>
<dbReference type="GO" id="GO:0009922">
    <property type="term" value="F:fatty acid elongase activity"/>
    <property type="evidence" value="ECO:0007669"/>
    <property type="project" value="UniProtKB-EC"/>
</dbReference>
<evidence type="ECO:0000256" key="1">
    <source>
        <dbReference type="ARBA" id="ARBA00004141"/>
    </source>
</evidence>
<evidence type="ECO:0000256" key="2">
    <source>
        <dbReference type="ARBA" id="ARBA00022516"/>
    </source>
</evidence>
<dbReference type="GO" id="GO:0019367">
    <property type="term" value="P:fatty acid elongation, saturated fatty acid"/>
    <property type="evidence" value="ECO:0007669"/>
    <property type="project" value="TreeGrafter"/>
</dbReference>
<feature type="transmembrane region" description="Helical" evidence="10">
    <location>
        <begin position="233"/>
        <end position="254"/>
    </location>
</feature>
<keyword evidence="8 10" id="KW-0472">Membrane</keyword>
<keyword evidence="5 10" id="KW-0276">Fatty acid metabolism</keyword>
<dbReference type="GO" id="GO:0034625">
    <property type="term" value="P:fatty acid elongation, monounsaturated fatty acid"/>
    <property type="evidence" value="ECO:0007669"/>
    <property type="project" value="TreeGrafter"/>
</dbReference>
<evidence type="ECO:0000256" key="3">
    <source>
        <dbReference type="ARBA" id="ARBA00022679"/>
    </source>
</evidence>
<feature type="transmembrane region" description="Helical" evidence="10">
    <location>
        <begin position="109"/>
        <end position="135"/>
    </location>
</feature>
<organism evidence="11 12">
    <name type="scientific">Brassicogethes aeneus</name>
    <name type="common">Rape pollen beetle</name>
    <name type="synonym">Meligethes aeneus</name>
    <dbReference type="NCBI Taxonomy" id="1431903"/>
    <lineage>
        <taxon>Eukaryota</taxon>
        <taxon>Metazoa</taxon>
        <taxon>Ecdysozoa</taxon>
        <taxon>Arthropoda</taxon>
        <taxon>Hexapoda</taxon>
        <taxon>Insecta</taxon>
        <taxon>Pterygota</taxon>
        <taxon>Neoptera</taxon>
        <taxon>Endopterygota</taxon>
        <taxon>Coleoptera</taxon>
        <taxon>Polyphaga</taxon>
        <taxon>Cucujiformia</taxon>
        <taxon>Nitidulidae</taxon>
        <taxon>Meligethinae</taxon>
        <taxon>Brassicogethes</taxon>
    </lineage>
</organism>
<keyword evidence="2 10" id="KW-0444">Lipid biosynthesis</keyword>
<gene>
    <name evidence="11" type="ORF">MELIAE_LOCUS6305</name>
</gene>
<dbReference type="EC" id="2.3.1.199" evidence="10"/>
<keyword evidence="4 10" id="KW-0812">Transmembrane</keyword>
<evidence type="ECO:0000313" key="11">
    <source>
        <dbReference type="EMBL" id="CAH0554794.1"/>
    </source>
</evidence>
<evidence type="ECO:0000256" key="7">
    <source>
        <dbReference type="ARBA" id="ARBA00023098"/>
    </source>
</evidence>
<keyword evidence="12" id="KW-1185">Reference proteome</keyword>
<evidence type="ECO:0000256" key="10">
    <source>
        <dbReference type="RuleBase" id="RU361115"/>
    </source>
</evidence>
<keyword evidence="7 10" id="KW-0443">Lipid metabolism</keyword>
<evidence type="ECO:0000256" key="5">
    <source>
        <dbReference type="ARBA" id="ARBA00022832"/>
    </source>
</evidence>
<dbReference type="InterPro" id="IPR002076">
    <property type="entry name" value="ELO_fam"/>
</dbReference>
<keyword evidence="9 10" id="KW-0275">Fatty acid biosynthesis</keyword>
<protein>
    <recommendedName>
        <fullName evidence="10">Elongation of very long chain fatty acids protein</fullName>
        <ecNumber evidence="10">2.3.1.199</ecNumber>
    </recommendedName>
    <alternativeName>
        <fullName evidence="10">Very-long-chain 3-oxoacyl-CoA synthase</fullName>
    </alternativeName>
</protein>
<feature type="transmembrane region" description="Helical" evidence="10">
    <location>
        <begin position="70"/>
        <end position="89"/>
    </location>
</feature>
<feature type="transmembrane region" description="Helical" evidence="10">
    <location>
        <begin position="210"/>
        <end position="227"/>
    </location>
</feature>